<gene>
    <name evidence="3" type="ORF">C5O23_05770</name>
</gene>
<keyword evidence="1" id="KW-0472">Membrane</keyword>
<organism evidence="3 4">
    <name type="scientific">Duncaniella muris</name>
    <dbReference type="NCBI Taxonomy" id="2094150"/>
    <lineage>
        <taxon>Bacteria</taxon>
        <taxon>Pseudomonadati</taxon>
        <taxon>Bacteroidota</taxon>
        <taxon>Bacteroidia</taxon>
        <taxon>Bacteroidales</taxon>
        <taxon>Muribaculaceae</taxon>
        <taxon>Duncaniella</taxon>
    </lineage>
</organism>
<dbReference type="GO" id="GO:0016747">
    <property type="term" value="F:acyltransferase activity, transferring groups other than amino-acyl groups"/>
    <property type="evidence" value="ECO:0007669"/>
    <property type="project" value="InterPro"/>
</dbReference>
<name>A0A2V1IQC8_9BACT</name>
<dbReference type="InterPro" id="IPR002656">
    <property type="entry name" value="Acyl_transf_3_dom"/>
</dbReference>
<dbReference type="RefSeq" id="WP_107032000.1">
    <property type="nucleotide sequence ID" value="NZ_CAOLBL010000006.1"/>
</dbReference>
<feature type="transmembrane region" description="Helical" evidence="1">
    <location>
        <begin position="203"/>
        <end position="221"/>
    </location>
</feature>
<feature type="transmembrane region" description="Helical" evidence="1">
    <location>
        <begin position="141"/>
        <end position="159"/>
    </location>
</feature>
<feature type="transmembrane region" description="Helical" evidence="1">
    <location>
        <begin position="9"/>
        <end position="26"/>
    </location>
</feature>
<feature type="transmembrane region" description="Helical" evidence="1">
    <location>
        <begin position="116"/>
        <end position="134"/>
    </location>
</feature>
<dbReference type="PANTHER" id="PTHR37312:SF1">
    <property type="entry name" value="MEMBRANE-BOUND ACYLTRANSFERASE YKRP-RELATED"/>
    <property type="match status" value="1"/>
</dbReference>
<dbReference type="GeneID" id="82525849"/>
<proteinExistence type="predicted"/>
<evidence type="ECO:0000259" key="2">
    <source>
        <dbReference type="Pfam" id="PF01757"/>
    </source>
</evidence>
<reference evidence="4" key="1">
    <citation type="submission" date="2018-02" db="EMBL/GenBank/DDBJ databases">
        <authorList>
            <person name="Clavel T."/>
            <person name="Strowig T."/>
        </authorList>
    </citation>
    <scope>NUCLEOTIDE SEQUENCE [LARGE SCALE GENOMIC DNA]</scope>
    <source>
        <strain evidence="4">DSM 103720</strain>
    </source>
</reference>
<feature type="transmembrane region" description="Helical" evidence="1">
    <location>
        <begin position="259"/>
        <end position="282"/>
    </location>
</feature>
<keyword evidence="1" id="KW-1133">Transmembrane helix</keyword>
<sequence>MAQKKRIDYIDYLKGLTILWVVWYHTSHPEFVDYPPTMPMFFFLSGIFFKPYPLLEFIKKKINTLLIPFAFFYVVYYIYLILQWSIHNPLSSFDFSCFWGIFRLYKSTESFPVNPPLWFICALINQQFLIYFLVKANLKRVAIGISALLISLFGVFYFYDVKAPFMISRCMPYFIFYSMGYLTGRHILSLIDVEHGIKTSRQLGLCGLTVFILCWFIKSAYNLNHFLGALVSYAEIFAFILLMIYLLKYSYKLPFLRFLHFYGVNSYIVLGMHEIILTIYLICYTNLFGQPGVSGGIIILILTTSTLWPVIQILNKLCPQLIGKNELWK</sequence>
<dbReference type="InterPro" id="IPR052734">
    <property type="entry name" value="Nod_factor_acetyltransferase"/>
</dbReference>
<keyword evidence="3" id="KW-0808">Transferase</keyword>
<dbReference type="Pfam" id="PF01757">
    <property type="entry name" value="Acyl_transf_3"/>
    <property type="match status" value="1"/>
</dbReference>
<dbReference type="Proteomes" id="UP000244905">
    <property type="component" value="Unassembled WGS sequence"/>
</dbReference>
<keyword evidence="4" id="KW-1185">Reference proteome</keyword>
<protein>
    <submittedName>
        <fullName evidence="3">Acyltransferase</fullName>
    </submittedName>
</protein>
<feature type="transmembrane region" description="Helical" evidence="1">
    <location>
        <begin position="227"/>
        <end position="247"/>
    </location>
</feature>
<keyword evidence="3" id="KW-0012">Acyltransferase</keyword>
<keyword evidence="1" id="KW-0812">Transmembrane</keyword>
<feature type="transmembrane region" description="Helical" evidence="1">
    <location>
        <begin position="294"/>
        <end position="314"/>
    </location>
</feature>
<feature type="domain" description="Acyltransferase 3" evidence="2">
    <location>
        <begin position="8"/>
        <end position="304"/>
    </location>
</feature>
<feature type="transmembrane region" description="Helical" evidence="1">
    <location>
        <begin position="38"/>
        <end position="58"/>
    </location>
</feature>
<feature type="transmembrane region" description="Helical" evidence="1">
    <location>
        <begin position="65"/>
        <end position="86"/>
    </location>
</feature>
<evidence type="ECO:0000313" key="3">
    <source>
        <dbReference type="EMBL" id="PWB02726.1"/>
    </source>
</evidence>
<accession>A0A2V1IQC8</accession>
<dbReference type="EMBL" id="PUEC01000010">
    <property type="protein sequence ID" value="PWB02726.1"/>
    <property type="molecule type" value="Genomic_DNA"/>
</dbReference>
<evidence type="ECO:0000313" key="4">
    <source>
        <dbReference type="Proteomes" id="UP000244905"/>
    </source>
</evidence>
<feature type="transmembrane region" description="Helical" evidence="1">
    <location>
        <begin position="171"/>
        <end position="191"/>
    </location>
</feature>
<evidence type="ECO:0000256" key="1">
    <source>
        <dbReference type="SAM" id="Phobius"/>
    </source>
</evidence>
<dbReference type="PANTHER" id="PTHR37312">
    <property type="entry name" value="MEMBRANE-BOUND ACYLTRANSFERASE YKRP-RELATED"/>
    <property type="match status" value="1"/>
</dbReference>
<comment type="caution">
    <text evidence="3">The sequence shown here is derived from an EMBL/GenBank/DDBJ whole genome shotgun (WGS) entry which is preliminary data.</text>
</comment>
<dbReference type="AlphaFoldDB" id="A0A2V1IQC8"/>